<dbReference type="Proteomes" id="UP001634394">
    <property type="component" value="Unassembled WGS sequence"/>
</dbReference>
<keyword evidence="3" id="KW-1185">Reference proteome</keyword>
<evidence type="ECO:0000313" key="2">
    <source>
        <dbReference type="EMBL" id="KAL3882444.1"/>
    </source>
</evidence>
<evidence type="ECO:0000313" key="3">
    <source>
        <dbReference type="Proteomes" id="UP001634394"/>
    </source>
</evidence>
<dbReference type="EMBL" id="JBJQND010000003">
    <property type="protein sequence ID" value="KAL3882444.1"/>
    <property type="molecule type" value="Genomic_DNA"/>
</dbReference>
<accession>A0ABD3X854</accession>
<gene>
    <name evidence="2" type="ORF">ACJMK2_028783</name>
</gene>
<organism evidence="2 3">
    <name type="scientific">Sinanodonta woodiana</name>
    <name type="common">Chinese pond mussel</name>
    <name type="synonym">Anodonta woodiana</name>
    <dbReference type="NCBI Taxonomy" id="1069815"/>
    <lineage>
        <taxon>Eukaryota</taxon>
        <taxon>Metazoa</taxon>
        <taxon>Spiralia</taxon>
        <taxon>Lophotrochozoa</taxon>
        <taxon>Mollusca</taxon>
        <taxon>Bivalvia</taxon>
        <taxon>Autobranchia</taxon>
        <taxon>Heteroconchia</taxon>
        <taxon>Palaeoheterodonta</taxon>
        <taxon>Unionida</taxon>
        <taxon>Unionoidea</taxon>
        <taxon>Unionidae</taxon>
        <taxon>Unioninae</taxon>
        <taxon>Sinanodonta</taxon>
    </lineage>
</organism>
<reference evidence="2 3" key="1">
    <citation type="submission" date="2024-11" db="EMBL/GenBank/DDBJ databases">
        <title>Chromosome-level genome assembly of the freshwater bivalve Anodonta woodiana.</title>
        <authorList>
            <person name="Chen X."/>
        </authorList>
    </citation>
    <scope>NUCLEOTIDE SEQUENCE [LARGE SCALE GENOMIC DNA]</scope>
    <source>
        <strain evidence="2">MN2024</strain>
        <tissue evidence="2">Gills</tissue>
    </source>
</reference>
<protein>
    <submittedName>
        <fullName evidence="2">Uncharacterized protein</fullName>
    </submittedName>
</protein>
<keyword evidence="1" id="KW-0175">Coiled coil</keyword>
<proteinExistence type="predicted"/>
<sequence>MAMEYFDDLDKQLITCQEEIDKTNFQLSDLKQELEDKKGQCLEAEKLIQDKEKEIEDYIIQRHEMKRKFQEAQETNEKRISELEDDLKSKQNELMDYKDRLQETEKYLEKAQALIEEVKSSKVTKTREPVKHVAALPNSVRMIIIGPTGSDMLLVEKTDIENQLTEVKIQKEELLIQQDENCIKLVEMSNENMELKSHLAGSNEKIAIVERDLNILNSHFSAKCEEVKGLVEKLMQITEEFEKER</sequence>
<comment type="caution">
    <text evidence="2">The sequence shown here is derived from an EMBL/GenBank/DDBJ whole genome shotgun (WGS) entry which is preliminary data.</text>
</comment>
<evidence type="ECO:0000256" key="1">
    <source>
        <dbReference type="SAM" id="Coils"/>
    </source>
</evidence>
<dbReference type="AlphaFoldDB" id="A0ABD3X854"/>
<name>A0ABD3X854_SINWO</name>
<feature type="coiled-coil region" evidence="1">
    <location>
        <begin position="13"/>
        <end position="121"/>
    </location>
</feature>